<comment type="subcellular location">
    <subcellularLocation>
        <location evidence="9">Cell membrane</location>
        <topology evidence="9">Single-pass membrane protein</topology>
    </subcellularLocation>
    <subcellularLocation>
        <location evidence="1">Membrane</location>
    </subcellularLocation>
</comment>
<keyword evidence="5 9" id="KW-0653">Protein transport</keyword>
<organism evidence="11 12">
    <name type="scientific">Rhodococcus antarcticus</name>
    <dbReference type="NCBI Taxonomy" id="2987751"/>
    <lineage>
        <taxon>Bacteria</taxon>
        <taxon>Bacillati</taxon>
        <taxon>Actinomycetota</taxon>
        <taxon>Actinomycetes</taxon>
        <taxon>Mycobacteriales</taxon>
        <taxon>Nocardiaceae</taxon>
        <taxon>Rhodococcus</taxon>
    </lineage>
</organism>
<gene>
    <name evidence="9 11" type="primary">secE</name>
    <name evidence="11" type="ORF">RHODO2019_02130</name>
</gene>
<keyword evidence="3 9" id="KW-1003">Cell membrane</keyword>
<dbReference type="HAMAP" id="MF_00422">
    <property type="entry name" value="SecE"/>
    <property type="match status" value="1"/>
</dbReference>
<evidence type="ECO:0000256" key="2">
    <source>
        <dbReference type="ARBA" id="ARBA00022448"/>
    </source>
</evidence>
<dbReference type="Pfam" id="PF00584">
    <property type="entry name" value="SecE"/>
    <property type="match status" value="1"/>
</dbReference>
<proteinExistence type="inferred from homology"/>
<evidence type="ECO:0000256" key="7">
    <source>
        <dbReference type="ARBA" id="ARBA00023010"/>
    </source>
</evidence>
<dbReference type="InterPro" id="IPR005807">
    <property type="entry name" value="SecE_bac"/>
</dbReference>
<comment type="similarity">
    <text evidence="9">Belongs to the SecE/SEC61-gamma family.</text>
</comment>
<evidence type="ECO:0000256" key="10">
    <source>
        <dbReference type="SAM" id="MobiDB-lite"/>
    </source>
</evidence>
<accession>A0ABY6P0W3</accession>
<keyword evidence="8 9" id="KW-0472">Membrane</keyword>
<dbReference type="InterPro" id="IPR038379">
    <property type="entry name" value="SecE_sf"/>
</dbReference>
<keyword evidence="12" id="KW-1185">Reference proteome</keyword>
<evidence type="ECO:0000313" key="11">
    <source>
        <dbReference type="EMBL" id="UZJ25300.1"/>
    </source>
</evidence>
<comment type="function">
    <text evidence="9">Essential subunit of the Sec protein translocation channel SecYEG. Clamps together the 2 halves of SecY. May contact the channel plug during translocation.</text>
</comment>
<evidence type="ECO:0000256" key="5">
    <source>
        <dbReference type="ARBA" id="ARBA00022927"/>
    </source>
</evidence>
<feature type="region of interest" description="Disordered" evidence="10">
    <location>
        <begin position="1"/>
        <end position="108"/>
    </location>
</feature>
<evidence type="ECO:0000256" key="6">
    <source>
        <dbReference type="ARBA" id="ARBA00022989"/>
    </source>
</evidence>
<dbReference type="InterPro" id="IPR001901">
    <property type="entry name" value="Translocase_SecE/Sec61-g"/>
</dbReference>
<dbReference type="Gene3D" id="1.20.5.1030">
    <property type="entry name" value="Preprotein translocase secy subunit"/>
    <property type="match status" value="1"/>
</dbReference>
<dbReference type="NCBIfam" id="TIGR00964">
    <property type="entry name" value="secE_bact"/>
    <property type="match status" value="1"/>
</dbReference>
<dbReference type="PANTHER" id="PTHR33910:SF1">
    <property type="entry name" value="PROTEIN TRANSLOCASE SUBUNIT SECE"/>
    <property type="match status" value="1"/>
</dbReference>
<evidence type="ECO:0000256" key="3">
    <source>
        <dbReference type="ARBA" id="ARBA00022475"/>
    </source>
</evidence>
<evidence type="ECO:0000256" key="9">
    <source>
        <dbReference type="HAMAP-Rule" id="MF_00422"/>
    </source>
</evidence>
<evidence type="ECO:0000256" key="8">
    <source>
        <dbReference type="ARBA" id="ARBA00023136"/>
    </source>
</evidence>
<dbReference type="PANTHER" id="PTHR33910">
    <property type="entry name" value="PROTEIN TRANSLOCASE SUBUNIT SECE"/>
    <property type="match status" value="1"/>
</dbReference>
<evidence type="ECO:0000256" key="4">
    <source>
        <dbReference type="ARBA" id="ARBA00022692"/>
    </source>
</evidence>
<keyword evidence="4 9" id="KW-0812">Transmembrane</keyword>
<keyword evidence="7 9" id="KW-0811">Translocation</keyword>
<sequence length="172" mass="17907">MSDERDGVTPGSDDPGAPDATTPTDAEDIGPVEGVDAPGGELPAGADAHAAEQDDAAEQDSAPEVAARPTGKRRTAGAGSRPARPVAEGSKRASGRSTARRSVAEAPSRRSPVSRVARFLREVVSELRKVIWPTRKELVTYTSVVLVFVTFMVALVSGLDILFAKGVLALFG</sequence>
<keyword evidence="2 9" id="KW-0813">Transport</keyword>
<feature type="transmembrane region" description="Helical" evidence="9">
    <location>
        <begin position="138"/>
        <end position="163"/>
    </location>
</feature>
<protein>
    <recommendedName>
        <fullName evidence="9">Protein translocase subunit SecE</fullName>
    </recommendedName>
</protein>
<dbReference type="Proteomes" id="UP001164965">
    <property type="component" value="Chromosome"/>
</dbReference>
<name>A0ABY6P0W3_9NOCA</name>
<keyword evidence="6 9" id="KW-1133">Transmembrane helix</keyword>
<evidence type="ECO:0000256" key="1">
    <source>
        <dbReference type="ARBA" id="ARBA00004370"/>
    </source>
</evidence>
<reference evidence="11" key="1">
    <citation type="submission" date="2022-10" db="EMBL/GenBank/DDBJ databases">
        <title>Rhodococcus sp.75.</title>
        <authorList>
            <person name="Sun M."/>
        </authorList>
    </citation>
    <scope>NUCLEOTIDE SEQUENCE</scope>
    <source>
        <strain evidence="11">75</strain>
    </source>
</reference>
<dbReference type="EMBL" id="CP110615">
    <property type="protein sequence ID" value="UZJ25300.1"/>
    <property type="molecule type" value="Genomic_DNA"/>
</dbReference>
<comment type="subunit">
    <text evidence="9">Component of the Sec protein translocase complex. Heterotrimer consisting of SecY, SecE and SecG subunits. The heterotrimers can form oligomers, although 1 heterotrimer is thought to be able to translocate proteins. Interacts with the ribosome. Interacts with SecDF, and other proteins may be involved. Interacts with SecA.</text>
</comment>
<evidence type="ECO:0000313" key="12">
    <source>
        <dbReference type="Proteomes" id="UP001164965"/>
    </source>
</evidence>
<dbReference type="RefSeq" id="WP_265383406.1">
    <property type="nucleotide sequence ID" value="NZ_CP110615.1"/>
</dbReference>
<dbReference type="PROSITE" id="PS01067">
    <property type="entry name" value="SECE_SEC61G"/>
    <property type="match status" value="1"/>
</dbReference>